<dbReference type="Pfam" id="PF10986">
    <property type="entry name" value="ZrgA"/>
    <property type="match status" value="1"/>
</dbReference>
<feature type="signal peptide" evidence="2">
    <location>
        <begin position="1"/>
        <end position="21"/>
    </location>
</feature>
<proteinExistence type="predicted"/>
<accession>A0A212KD18</accession>
<protein>
    <submittedName>
        <fullName evidence="3">Putative Predicted zinc-binding protein</fullName>
    </submittedName>
</protein>
<feature type="region of interest" description="Disordered" evidence="1">
    <location>
        <begin position="113"/>
        <end position="152"/>
    </location>
</feature>
<evidence type="ECO:0000313" key="3">
    <source>
        <dbReference type="EMBL" id="SBW09654.1"/>
    </source>
</evidence>
<dbReference type="RefSeq" id="WP_215647832.1">
    <property type="nucleotide sequence ID" value="NZ_LT598928.1"/>
</dbReference>
<dbReference type="InterPro" id="IPR021253">
    <property type="entry name" value="ZrgA-like"/>
</dbReference>
<organism evidence="3">
    <name type="scientific">uncultured Desulfovibrio sp</name>
    <dbReference type="NCBI Taxonomy" id="167968"/>
    <lineage>
        <taxon>Bacteria</taxon>
        <taxon>Pseudomonadati</taxon>
        <taxon>Thermodesulfobacteriota</taxon>
        <taxon>Desulfovibrionia</taxon>
        <taxon>Desulfovibrionales</taxon>
        <taxon>Desulfovibrionaceae</taxon>
        <taxon>Desulfovibrio</taxon>
        <taxon>environmental samples</taxon>
    </lineage>
</organism>
<feature type="compositionally biased region" description="Low complexity" evidence="1">
    <location>
        <begin position="113"/>
        <end position="130"/>
    </location>
</feature>
<feature type="compositionally biased region" description="Basic and acidic residues" evidence="1">
    <location>
        <begin position="133"/>
        <end position="152"/>
    </location>
</feature>
<dbReference type="EMBL" id="FLUP01000001">
    <property type="protein sequence ID" value="SBW09654.1"/>
    <property type="molecule type" value="Genomic_DNA"/>
</dbReference>
<keyword evidence="2" id="KW-0732">Signal</keyword>
<feature type="chain" id="PRO_5013030190" evidence="2">
    <location>
        <begin position="22"/>
        <end position="209"/>
    </location>
</feature>
<dbReference type="AlphaFoldDB" id="A0A212KD18"/>
<sequence>MKNLILVTACTVLLAAAPALAHGPHEHGAARLDVAVEGNIVEISLESPLANALPFEHAPRDAAQRQAVQNMAATLHKAENIFVFPAEAQCRIKKVTLESEALPEALLAAKTAAQPEQAQASKQNASAAPAVEPKAHADHDEHAGHDEHGGHADLDASFTFECAQPEALRGMDVRLFSAWPALHELRVQIVSPTGQHAAELNEQAHTLKW</sequence>
<gene>
    <name evidence="3" type="ORF">KM92DES2_12754</name>
</gene>
<evidence type="ECO:0000256" key="2">
    <source>
        <dbReference type="SAM" id="SignalP"/>
    </source>
</evidence>
<evidence type="ECO:0000256" key="1">
    <source>
        <dbReference type="SAM" id="MobiDB-lite"/>
    </source>
</evidence>
<reference evidence="3" key="1">
    <citation type="submission" date="2016-04" db="EMBL/GenBank/DDBJ databases">
        <authorList>
            <person name="Evans L.H."/>
            <person name="Alamgir A."/>
            <person name="Owens N."/>
            <person name="Weber N.D."/>
            <person name="Virtaneva K."/>
            <person name="Barbian K."/>
            <person name="Babar A."/>
            <person name="Rosenke K."/>
        </authorList>
    </citation>
    <scope>NUCLEOTIDE SEQUENCE</scope>
    <source>
        <strain evidence="3">92-2</strain>
    </source>
</reference>
<name>A0A212KD18_9BACT</name>